<dbReference type="Gene3D" id="3.30.565.10">
    <property type="entry name" value="Histidine kinase-like ATPase, C-terminal domain"/>
    <property type="match status" value="1"/>
</dbReference>
<gene>
    <name evidence="3" type="ORF">QE417_003052</name>
</gene>
<keyword evidence="3" id="KW-0418">Kinase</keyword>
<accession>A0ABU3GW28</accession>
<sequence>MLRSKATTFTIHAAGWLLFLIFPLLFLSGGQKNSNVWTLLSSSYYWLFCLTYMVLFYFNLWLLIPRFFLKKKYVDYGIGVMLLLSCVYFLQPFDKLLANNPRVQSQIGMPGGLPPPPIDTLTQVQPKLNPAATADSTPLPFGPLPHQDLRMQDPAQKPHGNPLWRHSPGVDIVSLVLFVIMTALSLSIRMVQQWQTTEQKVIVAEAGKANAELSFLKAQINPHFLFNTLNNIYTLSVMNSEHTSESIMKLSNIMRYVTDEVSENFVLLQNDVNCISDYIALQSLRLGRKAEVKFTVSGNMSNQKIAPLILMSFVENAFKYGISKQEFSLITIDINVEGAKIEFYCENKIFNNKLTVIERTGIGIANTRQRLQHLYPGRYELKIDDAGNRFKVKLSLQS</sequence>
<proteinExistence type="predicted"/>
<feature type="transmembrane region" description="Helical" evidence="1">
    <location>
        <begin position="9"/>
        <end position="29"/>
    </location>
</feature>
<feature type="transmembrane region" description="Helical" evidence="1">
    <location>
        <begin position="172"/>
        <end position="191"/>
    </location>
</feature>
<evidence type="ECO:0000259" key="2">
    <source>
        <dbReference type="Pfam" id="PF06580"/>
    </source>
</evidence>
<dbReference type="InterPro" id="IPR050640">
    <property type="entry name" value="Bact_2-comp_sensor_kinase"/>
</dbReference>
<dbReference type="InterPro" id="IPR036890">
    <property type="entry name" value="HATPase_C_sf"/>
</dbReference>
<dbReference type="GO" id="GO:0004673">
    <property type="term" value="F:protein histidine kinase activity"/>
    <property type="evidence" value="ECO:0007669"/>
    <property type="project" value="UniProtKB-EC"/>
</dbReference>
<evidence type="ECO:0000256" key="1">
    <source>
        <dbReference type="SAM" id="Phobius"/>
    </source>
</evidence>
<feature type="domain" description="Signal transduction histidine kinase internal region" evidence="2">
    <location>
        <begin position="211"/>
        <end position="289"/>
    </location>
</feature>
<name>A0ABU3GW28_9SPHI</name>
<dbReference type="InterPro" id="IPR010559">
    <property type="entry name" value="Sig_transdc_His_kin_internal"/>
</dbReference>
<evidence type="ECO:0000313" key="3">
    <source>
        <dbReference type="EMBL" id="MDT3403980.1"/>
    </source>
</evidence>
<keyword evidence="1" id="KW-1133">Transmembrane helix</keyword>
<keyword evidence="1" id="KW-0472">Membrane</keyword>
<dbReference type="RefSeq" id="WP_311951323.1">
    <property type="nucleotide sequence ID" value="NZ_JAVLVU010000001.1"/>
</dbReference>
<keyword evidence="4" id="KW-1185">Reference proteome</keyword>
<dbReference type="PANTHER" id="PTHR34220">
    <property type="entry name" value="SENSOR HISTIDINE KINASE YPDA"/>
    <property type="match status" value="1"/>
</dbReference>
<keyword evidence="3" id="KW-0808">Transferase</keyword>
<dbReference type="SUPFAM" id="SSF55874">
    <property type="entry name" value="ATPase domain of HSP90 chaperone/DNA topoisomerase II/histidine kinase"/>
    <property type="match status" value="1"/>
</dbReference>
<reference evidence="4" key="1">
    <citation type="submission" date="2023-07" db="EMBL/GenBank/DDBJ databases">
        <title>Functional and genomic diversity of the sorghum phyllosphere microbiome.</title>
        <authorList>
            <person name="Shade A."/>
        </authorList>
    </citation>
    <scope>NUCLEOTIDE SEQUENCE [LARGE SCALE GENOMIC DNA]</scope>
    <source>
        <strain evidence="4">SORGH_AS_0422</strain>
    </source>
</reference>
<dbReference type="EMBL" id="JAVLVU010000001">
    <property type="protein sequence ID" value="MDT3403980.1"/>
    <property type="molecule type" value="Genomic_DNA"/>
</dbReference>
<dbReference type="PANTHER" id="PTHR34220:SF7">
    <property type="entry name" value="SENSOR HISTIDINE KINASE YPDA"/>
    <property type="match status" value="1"/>
</dbReference>
<feature type="transmembrane region" description="Helical" evidence="1">
    <location>
        <begin position="73"/>
        <end position="91"/>
    </location>
</feature>
<feature type="transmembrane region" description="Helical" evidence="1">
    <location>
        <begin position="44"/>
        <end position="64"/>
    </location>
</feature>
<organism evidence="3 4">
    <name type="scientific">Mucilaginibacter terrae</name>
    <dbReference type="NCBI Taxonomy" id="1955052"/>
    <lineage>
        <taxon>Bacteria</taxon>
        <taxon>Pseudomonadati</taxon>
        <taxon>Bacteroidota</taxon>
        <taxon>Sphingobacteriia</taxon>
        <taxon>Sphingobacteriales</taxon>
        <taxon>Sphingobacteriaceae</taxon>
        <taxon>Mucilaginibacter</taxon>
    </lineage>
</organism>
<comment type="caution">
    <text evidence="3">The sequence shown here is derived from an EMBL/GenBank/DDBJ whole genome shotgun (WGS) entry which is preliminary data.</text>
</comment>
<dbReference type="Pfam" id="PF06580">
    <property type="entry name" value="His_kinase"/>
    <property type="match status" value="1"/>
</dbReference>
<dbReference type="Proteomes" id="UP001258315">
    <property type="component" value="Unassembled WGS sequence"/>
</dbReference>
<evidence type="ECO:0000313" key="4">
    <source>
        <dbReference type="Proteomes" id="UP001258315"/>
    </source>
</evidence>
<keyword evidence="1" id="KW-0812">Transmembrane</keyword>
<protein>
    <submittedName>
        <fullName evidence="3">Two-component system LytT family sensor kinase</fullName>
        <ecNumber evidence="3">2.7.13.3</ecNumber>
    </submittedName>
</protein>
<dbReference type="EC" id="2.7.13.3" evidence="3"/>